<keyword evidence="3" id="KW-1185">Reference proteome</keyword>
<comment type="caution">
    <text evidence="2">The sequence shown here is derived from an EMBL/GenBank/DDBJ whole genome shotgun (WGS) entry which is preliminary data.</text>
</comment>
<accession>A0A367FPD0</accession>
<evidence type="ECO:0008006" key="4">
    <source>
        <dbReference type="Google" id="ProtNLM"/>
    </source>
</evidence>
<reference evidence="2 3" key="1">
    <citation type="submission" date="2018-06" db="EMBL/GenBank/DDBJ databases">
        <title>Sphaerisporangium craniellae sp. nov., isolated from a marine sponge in the South China Sea.</title>
        <authorList>
            <person name="Li L."/>
        </authorList>
    </citation>
    <scope>NUCLEOTIDE SEQUENCE [LARGE SCALE GENOMIC DNA]</scope>
    <source>
        <strain evidence="2 3">CCTCC AA 208026</strain>
    </source>
</reference>
<feature type="transmembrane region" description="Helical" evidence="1">
    <location>
        <begin position="484"/>
        <end position="505"/>
    </location>
</feature>
<organism evidence="2 3">
    <name type="scientific">Sphaerisporangium album</name>
    <dbReference type="NCBI Taxonomy" id="509200"/>
    <lineage>
        <taxon>Bacteria</taxon>
        <taxon>Bacillati</taxon>
        <taxon>Actinomycetota</taxon>
        <taxon>Actinomycetes</taxon>
        <taxon>Streptosporangiales</taxon>
        <taxon>Streptosporangiaceae</taxon>
        <taxon>Sphaerisporangium</taxon>
    </lineage>
</organism>
<dbReference type="AlphaFoldDB" id="A0A367FPD0"/>
<feature type="transmembrane region" description="Helical" evidence="1">
    <location>
        <begin position="419"/>
        <end position="442"/>
    </location>
</feature>
<proteinExistence type="predicted"/>
<feature type="transmembrane region" description="Helical" evidence="1">
    <location>
        <begin position="346"/>
        <end position="372"/>
    </location>
</feature>
<keyword evidence="1" id="KW-0472">Membrane</keyword>
<dbReference type="Gene3D" id="2.60.120.200">
    <property type="match status" value="1"/>
</dbReference>
<sequence length="519" mass="54314">MPNVSEATPFAALVRREWANLRSRRRMIALTAVPVVTILLGLLLALGLGGRSVCSEGSVEVPCPTDPAGPDGEAVRDSFYFVHRPMGKNGSITVRMTSMNGIITYPPPDHDEIVPGLVPWAKAGVIIKDGTAQGSSYAALMVTGAHGVRMQHDFTHDTAGRPGGVSAGAPRWLRLTRSGDTITGQESADGTRWTRVGVVRLAGLPETVRVGLFAASPGDLTLRPVAIGAGLPQVRFTQATATFDHISLDGVPLGEWSRGSVGEMGRTDWEKYHRAPGLVESDGAFTVTGTGDMSPLGGESGRTVESNLLGLPISLLILIAVAARFLTAMPPHPATSATVPSTGRTLAAKAVVIGAVGLLAGLVAAAVVVPAGAMMLRANGVNVVPAPALTQLRVVAGVAVLLAVAAVFALALRALLRRTWAAILVAIATLVLPYLVAVVPLLPDDVSRWLLRLTPAAGFAAEQTLREYPQVVAHYAPSEGYFPLPWWAGLGVLCVYTAAVLALALRRRGGGTTSRARWR</sequence>
<keyword evidence="1" id="KW-1133">Transmembrane helix</keyword>
<dbReference type="OrthoDB" id="185815at2"/>
<protein>
    <recommendedName>
        <fullName evidence="4">DUF1349 domain-containing protein</fullName>
    </recommendedName>
</protein>
<dbReference type="RefSeq" id="WP_114028137.1">
    <property type="nucleotide sequence ID" value="NZ_QOIL01000004.1"/>
</dbReference>
<dbReference type="EMBL" id="QOIL01000004">
    <property type="protein sequence ID" value="RCG31567.1"/>
    <property type="molecule type" value="Genomic_DNA"/>
</dbReference>
<evidence type="ECO:0000313" key="3">
    <source>
        <dbReference type="Proteomes" id="UP000253094"/>
    </source>
</evidence>
<gene>
    <name evidence="2" type="ORF">DQ384_08315</name>
</gene>
<name>A0A367FPD0_9ACTN</name>
<keyword evidence="1" id="KW-0812">Transmembrane</keyword>
<feature type="transmembrane region" description="Helical" evidence="1">
    <location>
        <begin position="27"/>
        <end position="48"/>
    </location>
</feature>
<feature type="transmembrane region" description="Helical" evidence="1">
    <location>
        <begin position="392"/>
        <end position="412"/>
    </location>
</feature>
<evidence type="ECO:0000313" key="2">
    <source>
        <dbReference type="EMBL" id="RCG31567.1"/>
    </source>
</evidence>
<dbReference type="Proteomes" id="UP000253094">
    <property type="component" value="Unassembled WGS sequence"/>
</dbReference>
<evidence type="ECO:0000256" key="1">
    <source>
        <dbReference type="SAM" id="Phobius"/>
    </source>
</evidence>